<evidence type="ECO:0000313" key="3">
    <source>
        <dbReference type="EMBL" id="KAK0425969.1"/>
    </source>
</evidence>
<dbReference type="PANTHER" id="PTHR41148">
    <property type="entry name" value="LP09875P"/>
    <property type="match status" value="1"/>
</dbReference>
<sequence length="571" mass="64530">MSWLWSRSMTRSHFYVWYLGSKEAEGVRGASVVLPAMRQTLSDSFRRTPNKATVQISSKGLKLIQTVPTVSKSGKVKMQLVKFHIAANCVTFCMTGRAPFDDVVGVVMLVRNPESQAPMHVHCYRCDSPETAAIMISTLQVLISRPETQQSIRDLEQHLFQSGILPQRPRSPPSASGRLRAETARMPRRLHGGDVDGFRGARHRASVDDLASFDELDDPPLLRRFGDSTLPSGKSRSLDNLSGSITVSRNLGGSSFGEPFPRFEVANPFGRSYEHSVSVGRFWKDEKARRHSRTMFNELLAAMALTTWFERLLALAKDGYGDMHKLLAQTLLGEAVFENLKISDYFLEIVKLYHRKFRFLNLGTNEKETLQAALLQTMNEKLSEVFFHIVRVVDEYDEEQKAYYVMVSDMPFNETFAATVGGYSKQAMGLFDMWLQLMYVHSERLDGRISIDQALNAIGMMQYTMTKKSIQDTINKMVAEKWLIDENGILRLHPRTLAELRQTLNLQPFSVPSCSTCRNVVSNLPIAVKCQCGVTLHRHCYLAMNRATRGNQLLCDGCREPLVPPEIDDSL</sequence>
<dbReference type="AlphaFoldDB" id="A0AA39IM74"/>
<keyword evidence="4" id="KW-1185">Reference proteome</keyword>
<feature type="domain" description="PID" evidence="2">
    <location>
        <begin position="9"/>
        <end position="152"/>
    </location>
</feature>
<accession>A0AA39IM74</accession>
<feature type="region of interest" description="Disordered" evidence="1">
    <location>
        <begin position="161"/>
        <end position="197"/>
    </location>
</feature>
<gene>
    <name evidence="3" type="ORF">QR680_009480</name>
</gene>
<dbReference type="SMART" id="SM00462">
    <property type="entry name" value="PTB"/>
    <property type="match status" value="1"/>
</dbReference>
<dbReference type="EMBL" id="JAUCMV010000001">
    <property type="protein sequence ID" value="KAK0425969.1"/>
    <property type="molecule type" value="Genomic_DNA"/>
</dbReference>
<dbReference type="InterPro" id="IPR011993">
    <property type="entry name" value="PH-like_dom_sf"/>
</dbReference>
<reference evidence="3" key="1">
    <citation type="submission" date="2023-06" db="EMBL/GenBank/DDBJ databases">
        <title>Genomic analysis of the entomopathogenic nematode Steinernema hermaphroditum.</title>
        <authorList>
            <person name="Schwarz E.M."/>
            <person name="Heppert J.K."/>
            <person name="Baniya A."/>
            <person name="Schwartz H.T."/>
            <person name="Tan C.-H."/>
            <person name="Antoshechkin I."/>
            <person name="Sternberg P.W."/>
            <person name="Goodrich-Blair H."/>
            <person name="Dillman A.R."/>
        </authorList>
    </citation>
    <scope>NUCLEOTIDE SEQUENCE</scope>
    <source>
        <strain evidence="3">PS9179</strain>
        <tissue evidence="3">Whole animal</tissue>
    </source>
</reference>
<proteinExistence type="predicted"/>
<dbReference type="InterPro" id="IPR011513">
    <property type="entry name" value="Nse1"/>
</dbReference>
<dbReference type="GO" id="GO:0030915">
    <property type="term" value="C:Smc5-Smc6 complex"/>
    <property type="evidence" value="ECO:0007669"/>
    <property type="project" value="InterPro"/>
</dbReference>
<dbReference type="Pfam" id="PF07574">
    <property type="entry name" value="SMC_Nse1"/>
    <property type="match status" value="1"/>
</dbReference>
<dbReference type="Proteomes" id="UP001175271">
    <property type="component" value="Unassembled WGS sequence"/>
</dbReference>
<organism evidence="3 4">
    <name type="scientific">Steinernema hermaphroditum</name>
    <dbReference type="NCBI Taxonomy" id="289476"/>
    <lineage>
        <taxon>Eukaryota</taxon>
        <taxon>Metazoa</taxon>
        <taxon>Ecdysozoa</taxon>
        <taxon>Nematoda</taxon>
        <taxon>Chromadorea</taxon>
        <taxon>Rhabditida</taxon>
        <taxon>Tylenchina</taxon>
        <taxon>Panagrolaimomorpha</taxon>
        <taxon>Strongyloidoidea</taxon>
        <taxon>Steinernematidae</taxon>
        <taxon>Steinernema</taxon>
    </lineage>
</organism>
<feature type="compositionally biased region" description="Basic and acidic residues" evidence="1">
    <location>
        <begin position="179"/>
        <end position="197"/>
    </location>
</feature>
<dbReference type="InterPro" id="IPR006020">
    <property type="entry name" value="PTB/PI_dom"/>
</dbReference>
<name>A0AA39IM74_9BILA</name>
<comment type="caution">
    <text evidence="3">The sequence shown here is derived from an EMBL/GenBank/DDBJ whole genome shotgun (WGS) entry which is preliminary data.</text>
</comment>
<dbReference type="GO" id="GO:0006281">
    <property type="term" value="P:DNA repair"/>
    <property type="evidence" value="ECO:0007669"/>
    <property type="project" value="InterPro"/>
</dbReference>
<dbReference type="PANTHER" id="PTHR41148:SF1">
    <property type="entry name" value="LP09875P"/>
    <property type="match status" value="1"/>
</dbReference>
<evidence type="ECO:0000256" key="1">
    <source>
        <dbReference type="SAM" id="MobiDB-lite"/>
    </source>
</evidence>
<dbReference type="SUPFAM" id="SSF50729">
    <property type="entry name" value="PH domain-like"/>
    <property type="match status" value="1"/>
</dbReference>
<dbReference type="InterPro" id="IPR036388">
    <property type="entry name" value="WH-like_DNA-bd_sf"/>
</dbReference>
<dbReference type="Gene3D" id="1.10.10.10">
    <property type="entry name" value="Winged helix-like DNA-binding domain superfamily/Winged helix DNA-binding domain"/>
    <property type="match status" value="1"/>
</dbReference>
<dbReference type="CDD" id="cd00934">
    <property type="entry name" value="PTB"/>
    <property type="match status" value="1"/>
</dbReference>
<evidence type="ECO:0000259" key="2">
    <source>
        <dbReference type="SMART" id="SM00462"/>
    </source>
</evidence>
<evidence type="ECO:0000313" key="4">
    <source>
        <dbReference type="Proteomes" id="UP001175271"/>
    </source>
</evidence>
<dbReference type="Gene3D" id="2.30.29.30">
    <property type="entry name" value="Pleckstrin-homology domain (PH domain)/Phosphotyrosine-binding domain (PTB)"/>
    <property type="match status" value="1"/>
</dbReference>
<protein>
    <recommendedName>
        <fullName evidence="2">PID domain-containing protein</fullName>
    </recommendedName>
</protein>